<evidence type="ECO:0000313" key="4">
    <source>
        <dbReference type="Proteomes" id="UP000535937"/>
    </source>
</evidence>
<evidence type="ECO:0000259" key="2">
    <source>
        <dbReference type="Pfam" id="PF13372"/>
    </source>
</evidence>
<dbReference type="EMBL" id="JACHWZ010000015">
    <property type="protein sequence ID" value="MBB3062365.1"/>
    <property type="molecule type" value="Genomic_DNA"/>
</dbReference>
<evidence type="ECO:0000313" key="3">
    <source>
        <dbReference type="EMBL" id="MBB3062365.1"/>
    </source>
</evidence>
<dbReference type="InterPro" id="IPR025388">
    <property type="entry name" value="Alginate_export_dom"/>
</dbReference>
<gene>
    <name evidence="3" type="ORF">FHS09_003210</name>
</gene>
<organism evidence="3 4">
    <name type="scientific">Microbulbifer rhizosphaerae</name>
    <dbReference type="NCBI Taxonomy" id="1562603"/>
    <lineage>
        <taxon>Bacteria</taxon>
        <taxon>Pseudomonadati</taxon>
        <taxon>Pseudomonadota</taxon>
        <taxon>Gammaproteobacteria</taxon>
        <taxon>Cellvibrionales</taxon>
        <taxon>Microbulbiferaceae</taxon>
        <taxon>Microbulbifer</taxon>
    </lineage>
</organism>
<feature type="signal peptide" evidence="1">
    <location>
        <begin position="1"/>
        <end position="27"/>
    </location>
</feature>
<feature type="chain" id="PRO_5030606632" description="Alginate export domain-containing protein" evidence="1">
    <location>
        <begin position="28"/>
        <end position="403"/>
    </location>
</feature>
<name>A0A7W4ZBJ2_9GAMM</name>
<dbReference type="SUPFAM" id="SSF56935">
    <property type="entry name" value="Porins"/>
    <property type="match status" value="1"/>
</dbReference>
<reference evidence="3 4" key="1">
    <citation type="submission" date="2020-08" db="EMBL/GenBank/DDBJ databases">
        <title>Genomic Encyclopedia of Type Strains, Phase III (KMG-III): the genomes of soil and plant-associated and newly described type strains.</title>
        <authorList>
            <person name="Whitman W."/>
        </authorList>
    </citation>
    <scope>NUCLEOTIDE SEQUENCE [LARGE SCALE GENOMIC DNA]</scope>
    <source>
        <strain evidence="3 4">CECT 8799</strain>
    </source>
</reference>
<keyword evidence="4" id="KW-1185">Reference proteome</keyword>
<dbReference type="AlphaFoldDB" id="A0A7W4ZBJ2"/>
<keyword evidence="1" id="KW-0732">Signal</keyword>
<accession>A0A7W4ZBJ2</accession>
<feature type="domain" description="Alginate export" evidence="2">
    <location>
        <begin position="44"/>
        <end position="178"/>
    </location>
</feature>
<evidence type="ECO:0000256" key="1">
    <source>
        <dbReference type="SAM" id="SignalP"/>
    </source>
</evidence>
<protein>
    <recommendedName>
        <fullName evidence="2">Alginate export domain-containing protein</fullName>
    </recommendedName>
</protein>
<proteinExistence type="predicted"/>
<dbReference type="Proteomes" id="UP000535937">
    <property type="component" value="Unassembled WGS sequence"/>
</dbReference>
<sequence length="403" mass="44148">MITQKFPSLVCSALLCASGVASSHASAEDTDTAQTFSSAVQNGDLAINLRYRAESVDRDNLSNDATASTLRTRVSWQSGNYRGFSAMIEMDDVSAIGQDNYNSTTNGQTDYPVVADPLGTEVNQAYLQYGNGTFKATAGRQRIVLDDQRFVGGVAWRQNEQTFDGYRFRYGRDGALQLDYSYIYNVNRIFGEDSEQGNLEGDIQIFRTGYPLTENHKLVFLAVDLQLEHAVDASSRTLALRYSGAFGRVNAQLGYARQTEAGDSGLDYSAPYYLAELDTDFGPVNVRLGYEELGADNGVGFSTPLATLHKFQGFADQFLSTPADGIEDLYLGAAGKLAGGTLSATYHRFSAVETSADWGSEWDLGYSRKLTEQLSATVKYASYRADAYSVDTDKLWLMLTASF</sequence>
<dbReference type="Pfam" id="PF13372">
    <property type="entry name" value="Alginate_exp"/>
    <property type="match status" value="1"/>
</dbReference>
<dbReference type="RefSeq" id="WP_183461614.1">
    <property type="nucleotide sequence ID" value="NZ_JACHWZ010000015.1"/>
</dbReference>
<comment type="caution">
    <text evidence="3">The sequence shown here is derived from an EMBL/GenBank/DDBJ whole genome shotgun (WGS) entry which is preliminary data.</text>
</comment>